<sequence>MSKAKSVSTPLANHFKLTESQCPKTDKYIKDMAQVPYASAVDYLMYAMVCTRPDLAQAVSQVSKYISNPGRQHWETFKWILRYLRGTTKYGLMFGGEDCKDKAIGFVDSDYGGDLDNRKSTTGYVFTLAGGPICWRSILQSIVAMSTTEAEYIAMGEAAKEALWIQGRVAELGVEQGGVQLHCDSQSAIYLAKNQVYHARTKHIQIRFHKIMELVASGEIILEKVHMSENAADMLTKPVTTEKFIHCLDMLHIFKC</sequence>
<dbReference type="PANTHER" id="PTHR11439:SF467">
    <property type="entry name" value="INTEGRASE CATALYTIC DOMAIN-CONTAINING PROTEIN"/>
    <property type="match status" value="1"/>
</dbReference>
<dbReference type="EMBL" id="JBANAX010000180">
    <property type="protein sequence ID" value="KAL1219523.1"/>
    <property type="molecule type" value="Genomic_DNA"/>
</dbReference>
<comment type="caution">
    <text evidence="1">The sequence shown here is derived from an EMBL/GenBank/DDBJ whole genome shotgun (WGS) entry which is preliminary data.</text>
</comment>
<evidence type="ECO:0000313" key="2">
    <source>
        <dbReference type="Proteomes" id="UP001558713"/>
    </source>
</evidence>
<protein>
    <submittedName>
        <fullName evidence="1">Retrovirus-related Pol polyprotein from transposon TNT 1-94</fullName>
    </submittedName>
</protein>
<name>A0ABD1BQN5_CARAN</name>
<dbReference type="Proteomes" id="UP001558713">
    <property type="component" value="Unassembled WGS sequence"/>
</dbReference>
<organism evidence="1 2">
    <name type="scientific">Cardamine amara subsp. amara</name>
    <dbReference type="NCBI Taxonomy" id="228776"/>
    <lineage>
        <taxon>Eukaryota</taxon>
        <taxon>Viridiplantae</taxon>
        <taxon>Streptophyta</taxon>
        <taxon>Embryophyta</taxon>
        <taxon>Tracheophyta</taxon>
        <taxon>Spermatophyta</taxon>
        <taxon>Magnoliopsida</taxon>
        <taxon>eudicotyledons</taxon>
        <taxon>Gunneridae</taxon>
        <taxon>Pentapetalae</taxon>
        <taxon>rosids</taxon>
        <taxon>malvids</taxon>
        <taxon>Brassicales</taxon>
        <taxon>Brassicaceae</taxon>
        <taxon>Cardamineae</taxon>
        <taxon>Cardamine</taxon>
    </lineage>
</organism>
<reference evidence="1 2" key="1">
    <citation type="submission" date="2024-04" db="EMBL/GenBank/DDBJ databases">
        <title>Genome assembly C_amara_ONT_v2.</title>
        <authorList>
            <person name="Yant L."/>
            <person name="Moore C."/>
            <person name="Slenker M."/>
        </authorList>
    </citation>
    <scope>NUCLEOTIDE SEQUENCE [LARGE SCALE GENOMIC DNA]</scope>
    <source>
        <tissue evidence="1">Leaf</tissue>
    </source>
</reference>
<dbReference type="PANTHER" id="PTHR11439">
    <property type="entry name" value="GAG-POL-RELATED RETROTRANSPOSON"/>
    <property type="match status" value="1"/>
</dbReference>
<proteinExistence type="predicted"/>
<dbReference type="AlphaFoldDB" id="A0ABD1BQN5"/>
<dbReference type="CDD" id="cd09272">
    <property type="entry name" value="RNase_HI_RT_Ty1"/>
    <property type="match status" value="1"/>
</dbReference>
<evidence type="ECO:0000313" key="1">
    <source>
        <dbReference type="EMBL" id="KAL1219523.1"/>
    </source>
</evidence>
<dbReference type="InterPro" id="IPR043502">
    <property type="entry name" value="DNA/RNA_pol_sf"/>
</dbReference>
<dbReference type="SUPFAM" id="SSF56672">
    <property type="entry name" value="DNA/RNA polymerases"/>
    <property type="match status" value="1"/>
</dbReference>
<gene>
    <name evidence="1" type="ORF">V5N11_021589</name>
</gene>
<keyword evidence="2" id="KW-1185">Reference proteome</keyword>
<accession>A0ABD1BQN5</accession>